<name>A9P0U3_PICSI</name>
<dbReference type="PANTHER" id="PTHR22835">
    <property type="entry name" value="ZINC FINGER FYVE DOMAIN CONTAINING PROTEIN"/>
    <property type="match status" value="1"/>
</dbReference>
<dbReference type="PANTHER" id="PTHR22835:SF476">
    <property type="entry name" value="OS06G0160200 PROTEIN"/>
    <property type="match status" value="1"/>
</dbReference>
<dbReference type="GO" id="GO:0016788">
    <property type="term" value="F:hydrolase activity, acting on ester bonds"/>
    <property type="evidence" value="ECO:0007669"/>
    <property type="project" value="InterPro"/>
</dbReference>
<dbReference type="SUPFAM" id="SSF52266">
    <property type="entry name" value="SGNH hydrolase"/>
    <property type="match status" value="1"/>
</dbReference>
<organism evidence="5">
    <name type="scientific">Picea sitchensis</name>
    <name type="common">Sitka spruce</name>
    <name type="synonym">Pinus sitchensis</name>
    <dbReference type="NCBI Taxonomy" id="3332"/>
    <lineage>
        <taxon>Eukaryota</taxon>
        <taxon>Viridiplantae</taxon>
        <taxon>Streptophyta</taxon>
        <taxon>Embryophyta</taxon>
        <taxon>Tracheophyta</taxon>
        <taxon>Spermatophyta</taxon>
        <taxon>Pinopsida</taxon>
        <taxon>Pinidae</taxon>
        <taxon>Conifers I</taxon>
        <taxon>Pinales</taxon>
        <taxon>Pinaceae</taxon>
        <taxon>Picea</taxon>
    </lineage>
</organism>
<evidence type="ECO:0000256" key="2">
    <source>
        <dbReference type="ARBA" id="ARBA00022729"/>
    </source>
</evidence>
<comment type="similarity">
    <text evidence="1">Belongs to the 'GDSL' lipolytic enzyme family.</text>
</comment>
<accession>A9P0U3</accession>
<evidence type="ECO:0000256" key="1">
    <source>
        <dbReference type="ARBA" id="ARBA00008668"/>
    </source>
</evidence>
<dbReference type="EMBL" id="EF087251">
    <property type="protein sequence ID" value="ABK26504.1"/>
    <property type="molecule type" value="mRNA"/>
</dbReference>
<keyword evidence="4" id="KW-0325">Glycoprotein</keyword>
<dbReference type="InterPro" id="IPR001087">
    <property type="entry name" value="GDSL"/>
</dbReference>
<dbReference type="InterPro" id="IPR035669">
    <property type="entry name" value="SGNH_plant_lipase-like"/>
</dbReference>
<dbReference type="CDD" id="cd01837">
    <property type="entry name" value="SGNH_plant_lipase_like"/>
    <property type="match status" value="1"/>
</dbReference>
<protein>
    <submittedName>
        <fullName evidence="5">Uncharacterized protein</fullName>
    </submittedName>
</protein>
<keyword evidence="2" id="KW-0732">Signal</keyword>
<keyword evidence="3" id="KW-0378">Hydrolase</keyword>
<dbReference type="Gene3D" id="3.40.50.1110">
    <property type="entry name" value="SGNH hydrolase"/>
    <property type="match status" value="2"/>
</dbReference>
<proteinExistence type="evidence at transcript level"/>
<dbReference type="InterPro" id="IPR036514">
    <property type="entry name" value="SGNH_hydro_sf"/>
</dbReference>
<dbReference type="Pfam" id="PF00657">
    <property type="entry name" value="Lipase_GDSL"/>
    <property type="match status" value="1"/>
</dbReference>
<reference evidence="5" key="1">
    <citation type="journal article" date="2008" name="BMC Genomics">
        <title>A conifer genomics resource of 200,000 spruce (Picea spp.) ESTs and 6,464 high-quality, sequence-finished full-length cDNAs for Sitka spruce (Picea sitchensis).</title>
        <authorList>
            <person name="Ralph S.G."/>
            <person name="Chun H.J."/>
            <person name="Kolosova N."/>
            <person name="Cooper D."/>
            <person name="Oddy C."/>
            <person name="Ritland C.E."/>
            <person name="Kirkpatrick R."/>
            <person name="Moore R."/>
            <person name="Barber S."/>
            <person name="Holt R.A."/>
            <person name="Jones S.J."/>
            <person name="Marra M.A."/>
            <person name="Douglas C.J."/>
            <person name="Ritland K."/>
            <person name="Bohlmann J."/>
        </authorList>
    </citation>
    <scope>NUCLEOTIDE SEQUENCE</scope>
    <source>
        <tissue evidence="5">Green portion of the leader tissue</tissue>
    </source>
</reference>
<sequence length="326" mass="35604">MWVIESMTIERKIFHVEKWIVCAAAVVGLMIFCQVESSQGKCAFPAIFNFGDSNSDTGGFYAAFPAESPPYGMTFFNKPAGRASDGRLVVDFLGKNLEYLPTPEVFSQALYTLDIGQNDFTSRLGEIGIQGVKQFLPQVASQIGETVKALYGEGARTIFVANLAPIGCFPSFLTELPHNQSDLDSYGCMISYNSAVVDYNNLLREKLEEVRKVLPNASVIYVDSHAIKLEIFTNPTKHGFKYGTKACCGTGGDYNFSPQVFCSQSKKLNGTVVTASACSDPSSYVSWDGVHNTDAANIYIANEILSGKYFQPPFPLSTLCDLQPIG</sequence>
<dbReference type="AlphaFoldDB" id="A9P0U3"/>
<evidence type="ECO:0000256" key="4">
    <source>
        <dbReference type="ARBA" id="ARBA00023180"/>
    </source>
</evidence>
<evidence type="ECO:0000313" key="5">
    <source>
        <dbReference type="EMBL" id="ABK26504.1"/>
    </source>
</evidence>
<evidence type="ECO:0000256" key="3">
    <source>
        <dbReference type="ARBA" id="ARBA00022801"/>
    </source>
</evidence>